<keyword evidence="3" id="KW-1185">Reference proteome</keyword>
<organism evidence="2 3">
    <name type="scientific">Coniochaeta ligniaria NRRL 30616</name>
    <dbReference type="NCBI Taxonomy" id="1408157"/>
    <lineage>
        <taxon>Eukaryota</taxon>
        <taxon>Fungi</taxon>
        <taxon>Dikarya</taxon>
        <taxon>Ascomycota</taxon>
        <taxon>Pezizomycotina</taxon>
        <taxon>Sordariomycetes</taxon>
        <taxon>Sordariomycetidae</taxon>
        <taxon>Coniochaetales</taxon>
        <taxon>Coniochaetaceae</taxon>
        <taxon>Coniochaeta</taxon>
    </lineage>
</organism>
<proteinExistence type="predicted"/>
<feature type="region of interest" description="Disordered" evidence="1">
    <location>
        <begin position="1"/>
        <end position="98"/>
    </location>
</feature>
<protein>
    <submittedName>
        <fullName evidence="2">Uncharacterized protein</fullName>
    </submittedName>
</protein>
<evidence type="ECO:0000256" key="1">
    <source>
        <dbReference type="SAM" id="MobiDB-lite"/>
    </source>
</evidence>
<reference evidence="2 3" key="1">
    <citation type="submission" date="2016-10" db="EMBL/GenBank/DDBJ databases">
        <title>Draft genome sequence of Coniochaeta ligniaria NRRL30616, a lignocellulolytic fungus for bioabatement of inhibitors in plant biomass hydrolysates.</title>
        <authorList>
            <consortium name="DOE Joint Genome Institute"/>
            <person name="Jimenez D.J."/>
            <person name="Hector R.E."/>
            <person name="Riley R."/>
            <person name="Sun H."/>
            <person name="Grigoriev I.V."/>
            <person name="Van Elsas J.D."/>
            <person name="Nichols N.N."/>
        </authorList>
    </citation>
    <scope>NUCLEOTIDE SEQUENCE [LARGE SCALE GENOMIC DNA]</scope>
    <source>
        <strain evidence="2 3">NRRL 30616</strain>
    </source>
</reference>
<sequence length="98" mass="10871">MELGNSKTPGRFQGQAAPKRARQSGRSGTSLLRPGLLSQKQNKKTKENKKKTQKKNTKKKKRKNFGTPHKSQQKGGGTTRVRPPKTHREGGHGDEKGK</sequence>
<feature type="compositionally biased region" description="Basic residues" evidence="1">
    <location>
        <begin position="41"/>
        <end position="64"/>
    </location>
</feature>
<feature type="compositionally biased region" description="Basic and acidic residues" evidence="1">
    <location>
        <begin position="86"/>
        <end position="98"/>
    </location>
</feature>
<name>A0A1J7I9G1_9PEZI</name>
<evidence type="ECO:0000313" key="3">
    <source>
        <dbReference type="Proteomes" id="UP000182658"/>
    </source>
</evidence>
<dbReference type="InParanoid" id="A0A1J7I9G1"/>
<accession>A0A1J7I9G1</accession>
<dbReference type="AlphaFoldDB" id="A0A1J7I9G1"/>
<dbReference type="Proteomes" id="UP000182658">
    <property type="component" value="Unassembled WGS sequence"/>
</dbReference>
<dbReference type="EMBL" id="KV875105">
    <property type="protein sequence ID" value="OIW24101.1"/>
    <property type="molecule type" value="Genomic_DNA"/>
</dbReference>
<evidence type="ECO:0000313" key="2">
    <source>
        <dbReference type="EMBL" id="OIW24101.1"/>
    </source>
</evidence>
<gene>
    <name evidence="2" type="ORF">CONLIGDRAFT_125527</name>
</gene>